<reference evidence="2 3" key="1">
    <citation type="submission" date="2020-04" db="EMBL/GenBank/DDBJ databases">
        <authorList>
            <person name="Hitch T.C.A."/>
            <person name="Wylensek D."/>
            <person name="Clavel T."/>
        </authorList>
    </citation>
    <scope>NUCLEOTIDE SEQUENCE [LARGE SCALE GENOMIC DNA]</scope>
    <source>
        <strain evidence="2 3">PG-130-P53-12</strain>
    </source>
</reference>
<proteinExistence type="predicted"/>
<evidence type="ECO:0000313" key="2">
    <source>
        <dbReference type="EMBL" id="NMD98452.1"/>
    </source>
</evidence>
<name>A0A848B7I0_9FIRM</name>
<evidence type="ECO:0000313" key="3">
    <source>
        <dbReference type="Proteomes" id="UP000543804"/>
    </source>
</evidence>
<gene>
    <name evidence="2" type="ORF">HF878_03000</name>
</gene>
<dbReference type="Proteomes" id="UP000543804">
    <property type="component" value="Unassembled WGS sequence"/>
</dbReference>
<dbReference type="CDD" id="cd00077">
    <property type="entry name" value="HDc"/>
    <property type="match status" value="1"/>
</dbReference>
<keyword evidence="3" id="KW-1185">Reference proteome</keyword>
<dbReference type="RefSeq" id="WP_170077156.1">
    <property type="nucleotide sequence ID" value="NZ_JABAFA010000005.1"/>
</dbReference>
<organism evidence="2 3">
    <name type="scientific">Selenomonas bovis</name>
    <dbReference type="NCBI Taxonomy" id="416586"/>
    <lineage>
        <taxon>Bacteria</taxon>
        <taxon>Bacillati</taxon>
        <taxon>Bacillota</taxon>
        <taxon>Negativicutes</taxon>
        <taxon>Selenomonadales</taxon>
        <taxon>Selenomonadaceae</taxon>
        <taxon>Selenomonas</taxon>
    </lineage>
</organism>
<protein>
    <submittedName>
        <fullName evidence="2">HD domain-containing protein</fullName>
    </submittedName>
</protein>
<accession>A0A848B7I0</accession>
<dbReference type="Pfam" id="PF01966">
    <property type="entry name" value="HD"/>
    <property type="match status" value="1"/>
</dbReference>
<dbReference type="Gene3D" id="1.10.3210.10">
    <property type="entry name" value="Hypothetical protein af1432"/>
    <property type="match status" value="1"/>
</dbReference>
<dbReference type="AlphaFoldDB" id="A0A848B7I0"/>
<dbReference type="SUPFAM" id="SSF109604">
    <property type="entry name" value="HD-domain/PDEase-like"/>
    <property type="match status" value="1"/>
</dbReference>
<evidence type="ECO:0000259" key="1">
    <source>
        <dbReference type="Pfam" id="PF01966"/>
    </source>
</evidence>
<dbReference type="EMBL" id="JABAFA010000005">
    <property type="protein sequence ID" value="NMD98452.1"/>
    <property type="molecule type" value="Genomic_DNA"/>
</dbReference>
<comment type="caution">
    <text evidence="2">The sequence shown here is derived from an EMBL/GenBank/DDBJ whole genome shotgun (WGS) entry which is preliminary data.</text>
</comment>
<sequence length="163" mass="18099">MNLDLVLKKMIAYDAGDARRIQHFLKVHAYAALIGREEHLPPAVQERLEVAAILHDIGIHAAEKKHGSAAGKYQELEGPAPARELLESLGCEEALIERVCYLIAHHHTYDGVDGPDYQILLEADFLVNAYEDGLSARAIRAFRAKVFRTQSGLRLLDAIYGLS</sequence>
<feature type="domain" description="HD" evidence="1">
    <location>
        <begin position="20"/>
        <end position="109"/>
    </location>
</feature>
<dbReference type="InterPro" id="IPR003607">
    <property type="entry name" value="HD/PDEase_dom"/>
</dbReference>
<dbReference type="InterPro" id="IPR006674">
    <property type="entry name" value="HD_domain"/>
</dbReference>